<dbReference type="PANTHER" id="PTHR23135:SF4">
    <property type="entry name" value="UDP-N-ACETYLMURAMOYL-L-ALANYL-D-GLUTAMATE--2,6-DIAMINOPIMELATE LIGASE MURE HOMOLOG, CHLOROPLASTIC"/>
    <property type="match status" value="1"/>
</dbReference>
<evidence type="ECO:0000313" key="18">
    <source>
        <dbReference type="Proteomes" id="UP000664617"/>
    </source>
</evidence>
<dbReference type="Pfam" id="PF02875">
    <property type="entry name" value="Mur_ligase_C"/>
    <property type="match status" value="1"/>
</dbReference>
<dbReference type="EC" id="6.3.2.-" evidence="11"/>
<keyword evidence="5 11" id="KW-0547">Nucleotide-binding</keyword>
<keyword evidence="7 11" id="KW-0133">Cell shape</keyword>
<comment type="PTM">
    <text evidence="11">Carboxylation is probably crucial for Mg(2+) binding and, consequently, for the gamma-phosphate positioning of ATP.</text>
</comment>
<keyword evidence="11" id="KW-0460">Magnesium</keyword>
<dbReference type="InterPro" id="IPR004101">
    <property type="entry name" value="Mur_ligase_C"/>
</dbReference>
<dbReference type="RefSeq" id="WP_207273636.1">
    <property type="nucleotide sequence ID" value="NZ_JAFMPK010000016.1"/>
</dbReference>
<feature type="domain" description="Mur ligase central" evidence="16">
    <location>
        <begin position="125"/>
        <end position="330"/>
    </location>
</feature>
<comment type="caution">
    <text evidence="17">The sequence shown here is derived from an EMBL/GenBank/DDBJ whole genome shotgun (WGS) entry which is preliminary data.</text>
</comment>
<dbReference type="InterPro" id="IPR005761">
    <property type="entry name" value="UDP-N-AcMur-Glu-dNH2Pim_ligase"/>
</dbReference>
<dbReference type="PROSITE" id="PS01011">
    <property type="entry name" value="FOLYLPOLYGLU_SYNT_1"/>
    <property type="match status" value="1"/>
</dbReference>
<organism evidence="17 18">
    <name type="scientific">Myceligenerans salitolerans</name>
    <dbReference type="NCBI Taxonomy" id="1230528"/>
    <lineage>
        <taxon>Bacteria</taxon>
        <taxon>Bacillati</taxon>
        <taxon>Actinomycetota</taxon>
        <taxon>Actinomycetes</taxon>
        <taxon>Micrococcales</taxon>
        <taxon>Promicromonosporaceae</taxon>
        <taxon>Myceligenerans</taxon>
    </lineage>
</organism>
<dbReference type="SUPFAM" id="SSF63418">
    <property type="entry name" value="MurE/MurF N-terminal domain"/>
    <property type="match status" value="1"/>
</dbReference>
<comment type="similarity">
    <text evidence="1 11">Belongs to the MurCDEF family. MurE subfamily.</text>
</comment>
<dbReference type="EMBL" id="JAFMPK010000016">
    <property type="protein sequence ID" value="MBO0607704.1"/>
    <property type="molecule type" value="Genomic_DNA"/>
</dbReference>
<gene>
    <name evidence="11" type="primary">murE</name>
    <name evidence="17" type="ORF">J0911_01515</name>
</gene>
<evidence type="ECO:0000256" key="4">
    <source>
        <dbReference type="ARBA" id="ARBA00022618"/>
    </source>
</evidence>
<keyword evidence="6 11" id="KW-0067">ATP-binding</keyword>
<keyword evidence="18" id="KW-1185">Reference proteome</keyword>
<dbReference type="NCBIfam" id="NF001124">
    <property type="entry name" value="PRK00139.1-2"/>
    <property type="match status" value="1"/>
</dbReference>
<comment type="subcellular location">
    <subcellularLocation>
        <location evidence="11 12">Cytoplasm</location>
    </subcellularLocation>
</comment>
<dbReference type="NCBIfam" id="TIGR01085">
    <property type="entry name" value="murE"/>
    <property type="match status" value="1"/>
</dbReference>
<keyword evidence="3 11" id="KW-0436">Ligase</keyword>
<evidence type="ECO:0000259" key="16">
    <source>
        <dbReference type="Pfam" id="PF08245"/>
    </source>
</evidence>
<comment type="cofactor">
    <cofactor evidence="11">
        <name>Mg(2+)</name>
        <dbReference type="ChEBI" id="CHEBI:18420"/>
    </cofactor>
</comment>
<dbReference type="Pfam" id="PF08245">
    <property type="entry name" value="Mur_ligase_M"/>
    <property type="match status" value="1"/>
</dbReference>
<evidence type="ECO:0000256" key="9">
    <source>
        <dbReference type="ARBA" id="ARBA00023306"/>
    </source>
</evidence>
<evidence type="ECO:0000256" key="6">
    <source>
        <dbReference type="ARBA" id="ARBA00022840"/>
    </source>
</evidence>
<feature type="binding site" evidence="11">
    <location>
        <position position="201"/>
    </location>
    <ligand>
        <name>UDP-N-acetyl-alpha-D-muramoyl-L-alanyl-D-glutamate</name>
        <dbReference type="ChEBI" id="CHEBI:83900"/>
    </ligand>
</feature>
<evidence type="ECO:0000313" key="17">
    <source>
        <dbReference type="EMBL" id="MBO0607704.1"/>
    </source>
</evidence>
<keyword evidence="8 11" id="KW-0573">Peptidoglycan synthesis</keyword>
<evidence type="ECO:0000256" key="13">
    <source>
        <dbReference type="SAM" id="MobiDB-lite"/>
    </source>
</evidence>
<dbReference type="Pfam" id="PF01225">
    <property type="entry name" value="Mur_ligase"/>
    <property type="match status" value="1"/>
</dbReference>
<reference evidence="17 18" key="1">
    <citation type="submission" date="2021-03" db="EMBL/GenBank/DDBJ databases">
        <authorList>
            <person name="Xin L."/>
        </authorList>
    </citation>
    <scope>NUCLEOTIDE SEQUENCE [LARGE SCALE GENOMIC DNA]</scope>
    <source>
        <strain evidence="17 18">XHU 5031</strain>
    </source>
</reference>
<accession>A0ABS3I3Z5</accession>
<evidence type="ECO:0000259" key="15">
    <source>
        <dbReference type="Pfam" id="PF02875"/>
    </source>
</evidence>
<dbReference type="InterPro" id="IPR036615">
    <property type="entry name" value="Mur_ligase_C_dom_sf"/>
</dbReference>
<dbReference type="InterPro" id="IPR035911">
    <property type="entry name" value="MurE/MurF_N"/>
</dbReference>
<dbReference type="Gene3D" id="3.40.1390.10">
    <property type="entry name" value="MurE/MurF, N-terminal domain"/>
    <property type="match status" value="1"/>
</dbReference>
<evidence type="ECO:0000256" key="3">
    <source>
        <dbReference type="ARBA" id="ARBA00022598"/>
    </source>
</evidence>
<keyword evidence="4 11" id="KW-0132">Cell division</keyword>
<dbReference type="Gene3D" id="3.90.190.20">
    <property type="entry name" value="Mur ligase, C-terminal domain"/>
    <property type="match status" value="1"/>
</dbReference>
<evidence type="ECO:0000256" key="5">
    <source>
        <dbReference type="ARBA" id="ARBA00022741"/>
    </source>
</evidence>
<feature type="region of interest" description="Disordered" evidence="13">
    <location>
        <begin position="512"/>
        <end position="562"/>
    </location>
</feature>
<sequence>MTSPQARIRPAAVTPHRASDLAAALGAPVPDTDAEVTGVVSDNRAAGPGDLFVALPGARVHGARFAADAVARGATAVLTDPAGAALLTGTSVPVVVVADPRSAAGPAAAQVYGAPAERLLTFGLTGTNGKTTTTYQLDHLLRALGRTSGLVGTVETRSGDRVLPSVLTTPEAADLQAVLAAMVSDGVDSLAMEVSSHAIAQHRVDGIVYDVAGFTNLTQDHLDFHGDLDTYFATKAELFTPARSRRAVVVVDDEHGAAMARRAEVPVTTLSTGTGTRPLDPAADWTVSAVAPEGTGSAFTITHRDGRTLRTSTALPGGYNVANAALAVVMVLESGTGIDAVDEALRSAGGLGATVPGRMEVLASAPRVVVDFAHNTEALELALSALRPTTRGRLSVVFGATGDRDPGKRPFMGAAAVRGADVVVVTDDDPHGEDRAAVRAAVLDGAREALADVGREVELTEVADRAEAIARAVAAARGVDTVLVAGRGHETIQEIAGVDHHLDDREEARAALAAWSEPEPEPEPEPAGPAASRRSAGRPDGRIDHEGTNRPARPEYERTEGA</sequence>
<evidence type="ECO:0000256" key="11">
    <source>
        <dbReference type="HAMAP-Rule" id="MF_00208"/>
    </source>
</evidence>
<comment type="caution">
    <text evidence="11">Lacks conserved residue(s) required for the propagation of feature annotation.</text>
</comment>
<dbReference type="SUPFAM" id="SSF53244">
    <property type="entry name" value="MurD-like peptide ligases, peptide-binding domain"/>
    <property type="match status" value="1"/>
</dbReference>
<keyword evidence="9 11" id="KW-0131">Cell cycle</keyword>
<dbReference type="PANTHER" id="PTHR23135">
    <property type="entry name" value="MUR LIGASE FAMILY MEMBER"/>
    <property type="match status" value="1"/>
</dbReference>
<evidence type="ECO:0000259" key="14">
    <source>
        <dbReference type="Pfam" id="PF01225"/>
    </source>
</evidence>
<evidence type="ECO:0000256" key="12">
    <source>
        <dbReference type="RuleBase" id="RU004135"/>
    </source>
</evidence>
<dbReference type="GO" id="GO:0008765">
    <property type="term" value="F:UDP-N-acetylmuramoylalanyl-D-glutamate-2,6-diaminopimelate ligase activity"/>
    <property type="evidence" value="ECO:0007669"/>
    <property type="project" value="UniProtKB-EC"/>
</dbReference>
<evidence type="ECO:0000256" key="8">
    <source>
        <dbReference type="ARBA" id="ARBA00022984"/>
    </source>
</evidence>
<comment type="pathway">
    <text evidence="11 12">Cell wall biogenesis; peptidoglycan biosynthesis.</text>
</comment>
<feature type="binding site" evidence="11">
    <location>
        <begin position="168"/>
        <end position="169"/>
    </location>
    <ligand>
        <name>UDP-N-acetyl-alpha-D-muramoyl-L-alanyl-D-glutamate</name>
        <dbReference type="ChEBI" id="CHEBI:83900"/>
    </ligand>
</feature>
<name>A0ABS3I3Z5_9MICO</name>
<keyword evidence="10 11" id="KW-0961">Cell wall biogenesis/degradation</keyword>
<dbReference type="Proteomes" id="UP000664617">
    <property type="component" value="Unassembled WGS sequence"/>
</dbReference>
<dbReference type="InterPro" id="IPR000713">
    <property type="entry name" value="Mur_ligase_N"/>
</dbReference>
<protein>
    <recommendedName>
        <fullName evidence="11">UDP-N-acetylmuramyl-tripeptide synthetase</fullName>
        <ecNumber evidence="11">6.3.2.-</ecNumber>
    </recommendedName>
    <alternativeName>
        <fullName evidence="11">UDP-MurNAc-tripeptide synthetase</fullName>
    </alternativeName>
</protein>
<feature type="domain" description="Mur ligase C-terminal" evidence="15">
    <location>
        <begin position="357"/>
        <end position="488"/>
    </location>
</feature>
<dbReference type="SUPFAM" id="SSF53623">
    <property type="entry name" value="MurD-like peptide ligases, catalytic domain"/>
    <property type="match status" value="1"/>
</dbReference>
<evidence type="ECO:0000256" key="1">
    <source>
        <dbReference type="ARBA" id="ARBA00005898"/>
    </source>
</evidence>
<feature type="binding site" evidence="11">
    <location>
        <begin position="126"/>
        <end position="132"/>
    </location>
    <ligand>
        <name>ATP</name>
        <dbReference type="ChEBI" id="CHEBI:30616"/>
    </ligand>
</feature>
<evidence type="ECO:0000256" key="10">
    <source>
        <dbReference type="ARBA" id="ARBA00023316"/>
    </source>
</evidence>
<comment type="function">
    <text evidence="11">Catalyzes the addition of an amino acid to the nucleotide precursor UDP-N-acetylmuramoyl-L-alanyl-D-glutamate (UMAG) in the biosynthesis of bacterial cell-wall peptidoglycan.</text>
</comment>
<evidence type="ECO:0000256" key="7">
    <source>
        <dbReference type="ARBA" id="ARBA00022960"/>
    </source>
</evidence>
<keyword evidence="2 11" id="KW-0963">Cytoplasm</keyword>
<dbReference type="HAMAP" id="MF_00208">
    <property type="entry name" value="MurE"/>
    <property type="match status" value="1"/>
</dbReference>
<feature type="domain" description="Mur ligase N-terminal catalytic" evidence="14">
    <location>
        <begin position="36"/>
        <end position="110"/>
    </location>
</feature>
<dbReference type="InterPro" id="IPR013221">
    <property type="entry name" value="Mur_ligase_cen"/>
</dbReference>
<dbReference type="InterPro" id="IPR018109">
    <property type="entry name" value="Folylpolyglutamate_synth_CS"/>
</dbReference>
<feature type="binding site" evidence="11">
    <location>
        <position position="195"/>
    </location>
    <ligand>
        <name>UDP-N-acetyl-alpha-D-muramoyl-L-alanyl-D-glutamate</name>
        <dbReference type="ChEBI" id="CHEBI:83900"/>
    </ligand>
</feature>
<dbReference type="Gene3D" id="3.40.1190.10">
    <property type="entry name" value="Mur-like, catalytic domain"/>
    <property type="match status" value="1"/>
</dbReference>
<dbReference type="InterPro" id="IPR036565">
    <property type="entry name" value="Mur-like_cat_sf"/>
</dbReference>
<dbReference type="NCBIfam" id="NF001126">
    <property type="entry name" value="PRK00139.1-4"/>
    <property type="match status" value="1"/>
</dbReference>
<proteinExistence type="inferred from homology"/>
<feature type="modified residue" description="N6-carboxylysine" evidence="11">
    <location>
        <position position="235"/>
    </location>
</feature>
<reference evidence="18" key="2">
    <citation type="submission" date="2023-07" db="EMBL/GenBank/DDBJ databases">
        <title>Myceligenerans salitolerans sp. nov., a halotolerant actinomycete isolated from a salt lake in Xinjiang, China.</title>
        <authorList>
            <person name="Guan T."/>
        </authorList>
    </citation>
    <scope>NUCLEOTIDE SEQUENCE [LARGE SCALE GENOMIC DNA]</scope>
    <source>
        <strain evidence="18">XHU 5031</strain>
    </source>
</reference>
<feature type="compositionally biased region" description="Basic and acidic residues" evidence="13">
    <location>
        <begin position="537"/>
        <end position="562"/>
    </location>
</feature>
<evidence type="ECO:0000256" key="2">
    <source>
        <dbReference type="ARBA" id="ARBA00022490"/>
    </source>
</evidence>
<feature type="binding site" evidence="11">
    <location>
        <position position="203"/>
    </location>
    <ligand>
        <name>UDP-N-acetyl-alpha-D-muramoyl-L-alanyl-D-glutamate</name>
        <dbReference type="ChEBI" id="CHEBI:83900"/>
    </ligand>
</feature>